<comment type="subcellular location">
    <subcellularLocation>
        <location evidence="1">Membrane</location>
        <topology evidence="1">Multi-pass membrane protein</topology>
    </subcellularLocation>
</comment>
<evidence type="ECO:0000256" key="4">
    <source>
        <dbReference type="ARBA" id="ARBA00022989"/>
    </source>
</evidence>
<comment type="similarity">
    <text evidence="2">Belongs to the CorA metal ion transporter (MIT) (TC 1.A.35) family.</text>
</comment>
<dbReference type="GO" id="GO:0015095">
    <property type="term" value="F:magnesium ion transmembrane transporter activity"/>
    <property type="evidence" value="ECO:0007669"/>
    <property type="project" value="InterPro"/>
</dbReference>
<organism evidence="8 9">
    <name type="scientific">Bifiguratus adelaidae</name>
    <dbReference type="NCBI Taxonomy" id="1938954"/>
    <lineage>
        <taxon>Eukaryota</taxon>
        <taxon>Fungi</taxon>
        <taxon>Fungi incertae sedis</taxon>
        <taxon>Mucoromycota</taxon>
        <taxon>Mucoromycotina</taxon>
        <taxon>Endogonomycetes</taxon>
        <taxon>Endogonales</taxon>
        <taxon>Endogonales incertae sedis</taxon>
        <taxon>Bifiguratus</taxon>
    </lineage>
</organism>
<dbReference type="EMBL" id="MVBO01000198">
    <property type="protein sequence ID" value="OZJ02037.1"/>
    <property type="molecule type" value="Genomic_DNA"/>
</dbReference>
<dbReference type="InterPro" id="IPR002523">
    <property type="entry name" value="MgTranspt_CorA/ZnTranspt_ZntB"/>
</dbReference>
<dbReference type="Proteomes" id="UP000242875">
    <property type="component" value="Unassembled WGS sequence"/>
</dbReference>
<feature type="transmembrane region" description="Helical" evidence="7">
    <location>
        <begin position="520"/>
        <end position="539"/>
    </location>
</feature>
<proteinExistence type="inferred from homology"/>
<evidence type="ECO:0000313" key="8">
    <source>
        <dbReference type="EMBL" id="OZJ02037.1"/>
    </source>
</evidence>
<evidence type="ECO:0000256" key="6">
    <source>
        <dbReference type="SAM" id="MobiDB-lite"/>
    </source>
</evidence>
<feature type="transmembrane region" description="Helical" evidence="7">
    <location>
        <begin position="551"/>
        <end position="572"/>
    </location>
</feature>
<keyword evidence="5 7" id="KW-0472">Membrane</keyword>
<protein>
    <submittedName>
        <fullName evidence="8">Uncharacterized protein</fullName>
    </submittedName>
</protein>
<dbReference type="PANTHER" id="PTHR21535:SF51">
    <property type="entry name" value="MANGANESE RESISTANCE PROTEIN MNR2"/>
    <property type="match status" value="1"/>
</dbReference>
<comment type="caution">
    <text evidence="8">The sequence shown here is derived from an EMBL/GenBank/DDBJ whole genome shotgun (WGS) entry which is preliminary data.</text>
</comment>
<dbReference type="GO" id="GO:0010961">
    <property type="term" value="P:intracellular magnesium ion homeostasis"/>
    <property type="evidence" value="ECO:0007669"/>
    <property type="project" value="TreeGrafter"/>
</dbReference>
<dbReference type="PANTHER" id="PTHR21535">
    <property type="entry name" value="MAGNESIUM AND COBALT TRANSPORT PROTEIN/MITOCHONDRIAL IMPORT INNER MEMBRANE TRANSLOCASE SUBUNIT TIM8"/>
    <property type="match status" value="1"/>
</dbReference>
<dbReference type="InterPro" id="IPR045861">
    <property type="entry name" value="CorA_cytoplasmic_dom"/>
</dbReference>
<dbReference type="Pfam" id="PF01544">
    <property type="entry name" value="CorA"/>
    <property type="match status" value="2"/>
</dbReference>
<keyword evidence="4 7" id="KW-1133">Transmembrane helix</keyword>
<dbReference type="Gene3D" id="1.20.58.340">
    <property type="entry name" value="Magnesium transport protein CorA, transmembrane region"/>
    <property type="match status" value="2"/>
</dbReference>
<sequence length="578" mass="66324">MDYSPVDSDSASPRLAYTTMEPVTRRLSRTSTRASAERPSRPRRDHSASISNPRWLPDFVLQIAGHSPTEGVESPQTYHRRSQTTDDVDDSDIEDAADKVAQDPLTMLGKPSNMAEEDVCFPFPGQKIRKEDQIDYEALQEWLQEEAQQAYDTSEDGRGSYLEVVDEKSNEKPDLSRKASRYNDPLKSPGMYNDELPTDRFMYYHVDVGTIRSHSLGGLTQNGTSIGDLLMRGNFWIDVLAPTEAEMRAIGRIFHIHPLTLEDISTQESREKVEIFRNYMFVCFRSFVQDVYSDDYLKPLSFYIVVFRHGILTFHFKPTQHPHNVRRRIRQLKEYITVTPDWINYAIIDNITDSFAPILEFIETEVDSIDDLVLLLKESEQSDMLRRIGSCRKKVMQMLRLLTSKPDVIKALIKRFDERHKEMALAHPPNPAYKESAPDTPFDGVQQPVESGPVNAMSGMALHHDVILFLGDIQDHLITMLQNINHYEKILARSHGNYLAQISIELTQTSNYTNEVVGRLSVFATIIVPLNIITGLWGMNVAVPGRYNEDYTWFFWIVGIMFVFAVICLMLAKRFRLI</sequence>
<reference evidence="8 9" key="1">
    <citation type="journal article" date="2017" name="Mycologia">
        <title>Bifiguratus adelaidae, gen. et sp. nov., a new member of Mucoromycotina in endophytic and soil-dwelling habitats.</title>
        <authorList>
            <person name="Torres-Cruz T.J."/>
            <person name="Billingsley Tobias T.L."/>
            <person name="Almatruk M."/>
            <person name="Hesse C."/>
            <person name="Kuske C.R."/>
            <person name="Desiro A."/>
            <person name="Benucci G.M."/>
            <person name="Bonito G."/>
            <person name="Stajich J.E."/>
            <person name="Dunlap C."/>
            <person name="Arnold A.E."/>
            <person name="Porras-Alfaro A."/>
        </authorList>
    </citation>
    <scope>NUCLEOTIDE SEQUENCE [LARGE SCALE GENOMIC DNA]</scope>
    <source>
        <strain evidence="8 9">AZ0501</strain>
    </source>
</reference>
<feature type="region of interest" description="Disordered" evidence="6">
    <location>
        <begin position="165"/>
        <end position="191"/>
    </location>
</feature>
<keyword evidence="3 7" id="KW-0812">Transmembrane</keyword>
<dbReference type="OrthoDB" id="29879at2759"/>
<evidence type="ECO:0000256" key="1">
    <source>
        <dbReference type="ARBA" id="ARBA00004141"/>
    </source>
</evidence>
<evidence type="ECO:0000256" key="5">
    <source>
        <dbReference type="ARBA" id="ARBA00023136"/>
    </source>
</evidence>
<dbReference type="SUPFAM" id="SSF143865">
    <property type="entry name" value="CorA soluble domain-like"/>
    <property type="match status" value="1"/>
</dbReference>
<dbReference type="CDD" id="cd12829">
    <property type="entry name" value="Alr1p-like"/>
    <property type="match status" value="1"/>
</dbReference>
<accession>A0A261XUI8</accession>
<dbReference type="InterPro" id="IPR045863">
    <property type="entry name" value="CorA_TM1_TM2"/>
</dbReference>
<evidence type="ECO:0000256" key="7">
    <source>
        <dbReference type="SAM" id="Phobius"/>
    </source>
</evidence>
<name>A0A261XUI8_9FUNG</name>
<gene>
    <name evidence="8" type="ORF">BZG36_05079</name>
</gene>
<feature type="region of interest" description="Disordered" evidence="6">
    <location>
        <begin position="1"/>
        <end position="92"/>
    </location>
</feature>
<keyword evidence="9" id="KW-1185">Reference proteome</keyword>
<evidence type="ECO:0000313" key="9">
    <source>
        <dbReference type="Proteomes" id="UP000242875"/>
    </source>
</evidence>
<dbReference type="InterPro" id="IPR044089">
    <property type="entry name" value="Alr1-like"/>
</dbReference>
<evidence type="ECO:0000256" key="3">
    <source>
        <dbReference type="ARBA" id="ARBA00022692"/>
    </source>
</evidence>
<dbReference type="AlphaFoldDB" id="A0A261XUI8"/>
<dbReference type="SUPFAM" id="SSF144083">
    <property type="entry name" value="Magnesium transport protein CorA, transmembrane region"/>
    <property type="match status" value="1"/>
</dbReference>
<evidence type="ECO:0000256" key="2">
    <source>
        <dbReference type="ARBA" id="ARBA00009765"/>
    </source>
</evidence>
<dbReference type="Gene3D" id="3.30.460.20">
    <property type="entry name" value="CorA soluble domain-like"/>
    <property type="match status" value="1"/>
</dbReference>
<dbReference type="GO" id="GO:0016020">
    <property type="term" value="C:membrane"/>
    <property type="evidence" value="ECO:0007669"/>
    <property type="project" value="UniProtKB-SubCell"/>
</dbReference>
<feature type="compositionally biased region" description="Basic and acidic residues" evidence="6">
    <location>
        <begin position="35"/>
        <end position="47"/>
    </location>
</feature>
<feature type="compositionally biased region" description="Basic and acidic residues" evidence="6">
    <location>
        <begin position="165"/>
        <end position="177"/>
    </location>
</feature>